<keyword evidence="2" id="KW-1185">Reference proteome</keyword>
<accession>A0AAN7CED5</accession>
<name>A0AAN7CED5_9PEZI</name>
<proteinExistence type="predicted"/>
<comment type="caution">
    <text evidence="1">The sequence shown here is derived from an EMBL/GenBank/DDBJ whole genome shotgun (WGS) entry which is preliminary data.</text>
</comment>
<dbReference type="AlphaFoldDB" id="A0AAN7CED5"/>
<reference evidence="1" key="1">
    <citation type="journal article" date="2023" name="Mol. Phylogenet. Evol.">
        <title>Genome-scale phylogeny and comparative genomics of the fungal order Sordariales.</title>
        <authorList>
            <person name="Hensen N."/>
            <person name="Bonometti L."/>
            <person name="Westerberg I."/>
            <person name="Brannstrom I.O."/>
            <person name="Guillou S."/>
            <person name="Cros-Aarteil S."/>
            <person name="Calhoun S."/>
            <person name="Haridas S."/>
            <person name="Kuo A."/>
            <person name="Mondo S."/>
            <person name="Pangilinan J."/>
            <person name="Riley R."/>
            <person name="LaButti K."/>
            <person name="Andreopoulos B."/>
            <person name="Lipzen A."/>
            <person name="Chen C."/>
            <person name="Yan M."/>
            <person name="Daum C."/>
            <person name="Ng V."/>
            <person name="Clum A."/>
            <person name="Steindorff A."/>
            <person name="Ohm R.A."/>
            <person name="Martin F."/>
            <person name="Silar P."/>
            <person name="Natvig D.O."/>
            <person name="Lalanne C."/>
            <person name="Gautier V."/>
            <person name="Ament-Velasquez S.L."/>
            <person name="Kruys A."/>
            <person name="Hutchinson M.I."/>
            <person name="Powell A.J."/>
            <person name="Barry K."/>
            <person name="Miller A.N."/>
            <person name="Grigoriev I.V."/>
            <person name="Debuchy R."/>
            <person name="Gladieux P."/>
            <person name="Hiltunen Thoren M."/>
            <person name="Johannesson H."/>
        </authorList>
    </citation>
    <scope>NUCLEOTIDE SEQUENCE</scope>
    <source>
        <strain evidence="1">CBS 532.94</strain>
    </source>
</reference>
<feature type="non-terminal residue" evidence="1">
    <location>
        <position position="185"/>
    </location>
</feature>
<evidence type="ECO:0000313" key="2">
    <source>
        <dbReference type="Proteomes" id="UP001303760"/>
    </source>
</evidence>
<evidence type="ECO:0000313" key="1">
    <source>
        <dbReference type="EMBL" id="KAK4240435.1"/>
    </source>
</evidence>
<sequence length="185" mass="21310">MLHDTFDVRDIDEYLDDPFEPPSEPGMPIVIISHSEPKLFHCHYKVFPAYWRCSLCPPNHCFNRWGMRAMLDPERHYLPSCPRPNCSASATEETFLVNAQKENIMQASGVNLMESRAQDSYMWCCQCLGLRGDGAHRENDCAHCVNFKQRKCRGCVMCNKFLEPTRFCNGDMVYNAVLNLHARAV</sequence>
<dbReference type="EMBL" id="MU860040">
    <property type="protein sequence ID" value="KAK4240435.1"/>
    <property type="molecule type" value="Genomic_DNA"/>
</dbReference>
<organism evidence="1 2">
    <name type="scientific">Achaetomium macrosporum</name>
    <dbReference type="NCBI Taxonomy" id="79813"/>
    <lineage>
        <taxon>Eukaryota</taxon>
        <taxon>Fungi</taxon>
        <taxon>Dikarya</taxon>
        <taxon>Ascomycota</taxon>
        <taxon>Pezizomycotina</taxon>
        <taxon>Sordariomycetes</taxon>
        <taxon>Sordariomycetidae</taxon>
        <taxon>Sordariales</taxon>
        <taxon>Chaetomiaceae</taxon>
        <taxon>Achaetomium</taxon>
    </lineage>
</organism>
<dbReference type="Proteomes" id="UP001303760">
    <property type="component" value="Unassembled WGS sequence"/>
</dbReference>
<gene>
    <name evidence="1" type="ORF">C8A03DRAFT_13244</name>
</gene>
<reference evidence="1" key="2">
    <citation type="submission" date="2023-05" db="EMBL/GenBank/DDBJ databases">
        <authorList>
            <consortium name="Lawrence Berkeley National Laboratory"/>
            <person name="Steindorff A."/>
            <person name="Hensen N."/>
            <person name="Bonometti L."/>
            <person name="Westerberg I."/>
            <person name="Brannstrom I.O."/>
            <person name="Guillou S."/>
            <person name="Cros-Aarteil S."/>
            <person name="Calhoun S."/>
            <person name="Haridas S."/>
            <person name="Kuo A."/>
            <person name="Mondo S."/>
            <person name="Pangilinan J."/>
            <person name="Riley R."/>
            <person name="Labutti K."/>
            <person name="Andreopoulos B."/>
            <person name="Lipzen A."/>
            <person name="Chen C."/>
            <person name="Yanf M."/>
            <person name="Daum C."/>
            <person name="Ng V."/>
            <person name="Clum A."/>
            <person name="Ohm R."/>
            <person name="Martin F."/>
            <person name="Silar P."/>
            <person name="Natvig D."/>
            <person name="Lalanne C."/>
            <person name="Gautier V."/>
            <person name="Ament-Velasquez S.L."/>
            <person name="Kruys A."/>
            <person name="Hutchinson M.I."/>
            <person name="Powell A.J."/>
            <person name="Barry K."/>
            <person name="Miller A.N."/>
            <person name="Grigoriev I.V."/>
            <person name="Debuchy R."/>
            <person name="Gladieux P."/>
            <person name="Thoren M.H."/>
            <person name="Johannesson H."/>
        </authorList>
    </citation>
    <scope>NUCLEOTIDE SEQUENCE</scope>
    <source>
        <strain evidence="1">CBS 532.94</strain>
    </source>
</reference>
<protein>
    <submittedName>
        <fullName evidence="1">Uncharacterized protein</fullName>
    </submittedName>
</protein>